<feature type="domain" description="CsbD-like" evidence="3">
    <location>
        <begin position="6"/>
        <end position="58"/>
    </location>
</feature>
<feature type="compositionally biased region" description="Basic and acidic residues" evidence="2">
    <location>
        <begin position="27"/>
        <end position="63"/>
    </location>
</feature>
<proteinExistence type="inferred from homology"/>
<dbReference type="SUPFAM" id="SSF69047">
    <property type="entry name" value="Hypothetical protein YjbJ"/>
    <property type="match status" value="1"/>
</dbReference>
<feature type="region of interest" description="Disordered" evidence="2">
    <location>
        <begin position="1"/>
        <end position="63"/>
    </location>
</feature>
<dbReference type="InterPro" id="IPR008462">
    <property type="entry name" value="CsbD"/>
</dbReference>
<dbReference type="Pfam" id="PF05532">
    <property type="entry name" value="CsbD"/>
    <property type="match status" value="1"/>
</dbReference>
<name>A0A6B3RWS3_9RHOB</name>
<dbReference type="InterPro" id="IPR036629">
    <property type="entry name" value="YjbJ_sf"/>
</dbReference>
<dbReference type="Proteomes" id="UP000481421">
    <property type="component" value="Unassembled WGS sequence"/>
</dbReference>
<organism evidence="4 5">
    <name type="scientific">Pseudotabrizicola algicola</name>
    <dbReference type="NCBI Taxonomy" id="2709381"/>
    <lineage>
        <taxon>Bacteria</taxon>
        <taxon>Pseudomonadati</taxon>
        <taxon>Pseudomonadota</taxon>
        <taxon>Alphaproteobacteria</taxon>
        <taxon>Rhodobacterales</taxon>
        <taxon>Paracoccaceae</taxon>
        <taxon>Pseudotabrizicola</taxon>
    </lineage>
</organism>
<dbReference type="Gene3D" id="1.10.1470.10">
    <property type="entry name" value="YjbJ"/>
    <property type="match status" value="1"/>
</dbReference>
<evidence type="ECO:0000259" key="3">
    <source>
        <dbReference type="Pfam" id="PF05532"/>
    </source>
</evidence>
<dbReference type="EMBL" id="JAAIKE010000004">
    <property type="protein sequence ID" value="NEX47469.1"/>
    <property type="molecule type" value="Genomic_DNA"/>
</dbReference>
<dbReference type="RefSeq" id="WP_164613165.1">
    <property type="nucleotide sequence ID" value="NZ_JAAIKE010000004.1"/>
</dbReference>
<gene>
    <name evidence="4" type="ORF">G3572_14745</name>
</gene>
<reference evidence="4 5" key="1">
    <citation type="submission" date="2020-02" db="EMBL/GenBank/DDBJ databases">
        <title>Rhodobacter algicola sp. nov., isolated from microalga culture.</title>
        <authorList>
            <person name="Park C.-Y."/>
        </authorList>
    </citation>
    <scope>NUCLEOTIDE SEQUENCE [LARGE SCALE GENOMIC DNA]</scope>
    <source>
        <strain evidence="4 5">ETT8</strain>
    </source>
</reference>
<evidence type="ECO:0000313" key="4">
    <source>
        <dbReference type="EMBL" id="NEX47469.1"/>
    </source>
</evidence>
<keyword evidence="5" id="KW-1185">Reference proteome</keyword>
<evidence type="ECO:0000256" key="1">
    <source>
        <dbReference type="ARBA" id="ARBA00009129"/>
    </source>
</evidence>
<sequence>MSSTSDKIKGTANDAMGNVKQAVGKATDNKKLQAEGIMQERKGEAQKAVGEAKDAVKRTIDNV</sequence>
<evidence type="ECO:0000313" key="5">
    <source>
        <dbReference type="Proteomes" id="UP000481421"/>
    </source>
</evidence>
<accession>A0A6B3RWS3</accession>
<comment type="similarity">
    <text evidence="1">Belongs to the UPF0337 (CsbD) family.</text>
</comment>
<protein>
    <submittedName>
        <fullName evidence="4">CsbD family protein</fullName>
    </submittedName>
</protein>
<evidence type="ECO:0000256" key="2">
    <source>
        <dbReference type="SAM" id="MobiDB-lite"/>
    </source>
</evidence>
<dbReference type="AlphaFoldDB" id="A0A6B3RWS3"/>
<comment type="caution">
    <text evidence="4">The sequence shown here is derived from an EMBL/GenBank/DDBJ whole genome shotgun (WGS) entry which is preliminary data.</text>
</comment>